<sequence>MEENLIAPCGMICSLCISYHFMEKDLNKQGFHKTYWESGAAQSAVD</sequence>
<dbReference type="AlphaFoldDB" id="A0A0W8E9S2"/>
<gene>
    <name evidence="1" type="ORF">ASZ90_017196</name>
</gene>
<proteinExistence type="predicted"/>
<reference evidence="1" key="1">
    <citation type="journal article" date="2015" name="Proc. Natl. Acad. Sci. U.S.A.">
        <title>Networks of energetic and metabolic interactions define dynamics in microbial communities.</title>
        <authorList>
            <person name="Embree M."/>
            <person name="Liu J.K."/>
            <person name="Al-Bassam M.M."/>
            <person name="Zengler K."/>
        </authorList>
    </citation>
    <scope>NUCLEOTIDE SEQUENCE</scope>
</reference>
<name>A0A0W8E9S2_9ZZZZ</name>
<accession>A0A0W8E9S2</accession>
<comment type="caution">
    <text evidence="1">The sequence shown here is derived from an EMBL/GenBank/DDBJ whole genome shotgun (WGS) entry which is preliminary data.</text>
</comment>
<evidence type="ECO:0000313" key="1">
    <source>
        <dbReference type="EMBL" id="KUG05391.1"/>
    </source>
</evidence>
<protein>
    <submittedName>
        <fullName evidence="1">Uncharacterized protein</fullName>
    </submittedName>
</protein>
<dbReference type="EMBL" id="LNQE01001817">
    <property type="protein sequence ID" value="KUG05391.1"/>
    <property type="molecule type" value="Genomic_DNA"/>
</dbReference>
<organism evidence="1">
    <name type="scientific">hydrocarbon metagenome</name>
    <dbReference type="NCBI Taxonomy" id="938273"/>
    <lineage>
        <taxon>unclassified sequences</taxon>
        <taxon>metagenomes</taxon>
        <taxon>ecological metagenomes</taxon>
    </lineage>
</organism>